<feature type="compositionally biased region" description="Basic and acidic residues" evidence="1">
    <location>
        <begin position="54"/>
        <end position="75"/>
    </location>
</feature>
<dbReference type="Proteomes" id="UP001054854">
    <property type="component" value="Unassembled WGS sequence"/>
</dbReference>
<protein>
    <submittedName>
        <fullName evidence="2">Uncharacterized protein</fullName>
    </submittedName>
</protein>
<accession>A0ABQ3UAT0</accession>
<feature type="region of interest" description="Disordered" evidence="1">
    <location>
        <begin position="46"/>
        <end position="75"/>
    </location>
</feature>
<proteinExistence type="predicted"/>
<gene>
    <name evidence="2" type="ORF">TPA0910_70700</name>
</gene>
<keyword evidence="3" id="KW-1185">Reference proteome</keyword>
<evidence type="ECO:0000313" key="3">
    <source>
        <dbReference type="Proteomes" id="UP001054854"/>
    </source>
</evidence>
<organism evidence="2 3">
    <name type="scientific">Streptomyces hygroscopicus</name>
    <dbReference type="NCBI Taxonomy" id="1912"/>
    <lineage>
        <taxon>Bacteria</taxon>
        <taxon>Bacillati</taxon>
        <taxon>Actinomycetota</taxon>
        <taxon>Actinomycetes</taxon>
        <taxon>Kitasatosporales</taxon>
        <taxon>Streptomycetaceae</taxon>
        <taxon>Streptomyces</taxon>
        <taxon>Streptomyces violaceusniger group</taxon>
    </lineage>
</organism>
<sequence length="112" mass="12325">MRIPVATLRAGALGGELLRDTARVSARFTRMPRYCTILAVVGGDVTTDSLQPPDHARPGAEPVFRPRDQGGDSERHPLAYRARVWEDFLRALGRIEADFLQHSDTTEPGVTA</sequence>
<evidence type="ECO:0000256" key="1">
    <source>
        <dbReference type="SAM" id="MobiDB-lite"/>
    </source>
</evidence>
<dbReference type="EMBL" id="BNEK01000005">
    <property type="protein sequence ID" value="GHJ32637.1"/>
    <property type="molecule type" value="Genomic_DNA"/>
</dbReference>
<reference evidence="2" key="1">
    <citation type="submission" date="2024-05" db="EMBL/GenBank/DDBJ databases">
        <title>Whole genome shotgun sequence of Streptomyces hygroscopicus NBRC 113678.</title>
        <authorList>
            <person name="Komaki H."/>
            <person name="Tamura T."/>
        </authorList>
    </citation>
    <scope>NUCLEOTIDE SEQUENCE</scope>
    <source>
        <strain evidence="2">N11-34</strain>
    </source>
</reference>
<evidence type="ECO:0000313" key="2">
    <source>
        <dbReference type="EMBL" id="GHJ32637.1"/>
    </source>
</evidence>
<name>A0ABQ3UAT0_STRHY</name>
<comment type="caution">
    <text evidence="2">The sequence shown here is derived from an EMBL/GenBank/DDBJ whole genome shotgun (WGS) entry which is preliminary data.</text>
</comment>